<organism evidence="15 16">
    <name type="scientific">Candidatus Thiomargarita nelsonii</name>
    <dbReference type="NCBI Taxonomy" id="1003181"/>
    <lineage>
        <taxon>Bacteria</taxon>
        <taxon>Pseudomonadati</taxon>
        <taxon>Pseudomonadota</taxon>
        <taxon>Gammaproteobacteria</taxon>
        <taxon>Thiotrichales</taxon>
        <taxon>Thiotrichaceae</taxon>
        <taxon>Thiomargarita</taxon>
    </lineage>
</organism>
<comment type="caution">
    <text evidence="15">The sequence shown here is derived from an EMBL/GenBank/DDBJ whole genome shotgun (WGS) entry which is preliminary data.</text>
</comment>
<keyword evidence="5" id="KW-0349">Heme</keyword>
<feature type="non-terminal residue" evidence="15">
    <location>
        <position position="1"/>
    </location>
</feature>
<evidence type="ECO:0000313" key="16">
    <source>
        <dbReference type="Proteomes" id="UP000076962"/>
    </source>
</evidence>
<keyword evidence="10" id="KW-0408">Iron</keyword>
<evidence type="ECO:0000256" key="6">
    <source>
        <dbReference type="ARBA" id="ARBA00022692"/>
    </source>
</evidence>
<keyword evidence="11 13" id="KW-0472">Membrane</keyword>
<dbReference type="AlphaFoldDB" id="A0A176RZ44"/>
<protein>
    <submittedName>
        <fullName evidence="15">Cytochrome b561</fullName>
    </submittedName>
</protein>
<accession>A0A176RZ44</accession>
<dbReference type="Pfam" id="PF01292">
    <property type="entry name" value="Ni_hydr_CYTB"/>
    <property type="match status" value="1"/>
</dbReference>
<evidence type="ECO:0000259" key="14">
    <source>
        <dbReference type="Pfam" id="PF01292"/>
    </source>
</evidence>
<evidence type="ECO:0000313" key="15">
    <source>
        <dbReference type="EMBL" id="OAD20956.1"/>
    </source>
</evidence>
<dbReference type="PANTHER" id="PTHR30529">
    <property type="entry name" value="CYTOCHROME B561"/>
    <property type="match status" value="1"/>
</dbReference>
<evidence type="ECO:0000256" key="3">
    <source>
        <dbReference type="ARBA" id="ARBA00022448"/>
    </source>
</evidence>
<dbReference type="GO" id="GO:0022904">
    <property type="term" value="P:respiratory electron transport chain"/>
    <property type="evidence" value="ECO:0007669"/>
    <property type="project" value="InterPro"/>
</dbReference>
<evidence type="ECO:0000256" key="1">
    <source>
        <dbReference type="ARBA" id="ARBA00001970"/>
    </source>
</evidence>
<dbReference type="SUPFAM" id="SSF81342">
    <property type="entry name" value="Transmembrane di-heme cytochromes"/>
    <property type="match status" value="1"/>
</dbReference>
<keyword evidence="16" id="KW-1185">Reference proteome</keyword>
<dbReference type="GO" id="GO:0020037">
    <property type="term" value="F:heme binding"/>
    <property type="evidence" value="ECO:0007669"/>
    <property type="project" value="TreeGrafter"/>
</dbReference>
<evidence type="ECO:0000256" key="11">
    <source>
        <dbReference type="ARBA" id="ARBA00023136"/>
    </source>
</evidence>
<evidence type="ECO:0000256" key="9">
    <source>
        <dbReference type="ARBA" id="ARBA00022989"/>
    </source>
</evidence>
<keyword evidence="6 13" id="KW-0812">Transmembrane</keyword>
<keyword evidence="8" id="KW-0249">Electron transport</keyword>
<dbReference type="GO" id="GO:0005886">
    <property type="term" value="C:plasma membrane"/>
    <property type="evidence" value="ECO:0007669"/>
    <property type="project" value="UniProtKB-SubCell"/>
</dbReference>
<reference evidence="15 16" key="1">
    <citation type="submission" date="2016-05" db="EMBL/GenBank/DDBJ databases">
        <title>Single-cell genome of chain-forming Candidatus Thiomargarita nelsonii and comparison to other large sulfur-oxidizing bacteria.</title>
        <authorList>
            <person name="Winkel M."/>
            <person name="Salman V."/>
            <person name="Woyke T."/>
            <person name="Schulz-Vogt H."/>
            <person name="Richter M."/>
            <person name="Flood B."/>
            <person name="Bailey J."/>
            <person name="Amann R."/>
            <person name="Mussmann M."/>
        </authorList>
    </citation>
    <scope>NUCLEOTIDE SEQUENCE [LARGE SCALE GENOMIC DNA]</scope>
    <source>
        <strain evidence="15 16">THI036</strain>
    </source>
</reference>
<gene>
    <name evidence="15" type="ORF">THIOM_003301</name>
</gene>
<keyword evidence="4" id="KW-1003">Cell membrane</keyword>
<comment type="subcellular location">
    <subcellularLocation>
        <location evidence="2">Cell membrane</location>
        <topology evidence="2">Multi-pass membrane protein</topology>
    </subcellularLocation>
</comment>
<feature type="domain" description="Cytochrome b561 bacterial/Ni-hydrogenase" evidence="14">
    <location>
        <begin position="2"/>
        <end position="93"/>
    </location>
</feature>
<evidence type="ECO:0000256" key="8">
    <source>
        <dbReference type="ARBA" id="ARBA00022982"/>
    </source>
</evidence>
<dbReference type="InterPro" id="IPR052168">
    <property type="entry name" value="Cytochrome_b561_oxidase"/>
</dbReference>
<dbReference type="EMBL" id="LUTY01001979">
    <property type="protein sequence ID" value="OAD20956.1"/>
    <property type="molecule type" value="Genomic_DNA"/>
</dbReference>
<evidence type="ECO:0000256" key="2">
    <source>
        <dbReference type="ARBA" id="ARBA00004651"/>
    </source>
</evidence>
<keyword evidence="7" id="KW-0479">Metal-binding</keyword>
<dbReference type="InterPro" id="IPR011577">
    <property type="entry name" value="Cyt_b561_bac/Ni-Hgenase"/>
</dbReference>
<feature type="transmembrane region" description="Helical" evidence="13">
    <location>
        <begin position="57"/>
        <end position="77"/>
    </location>
</feature>
<evidence type="ECO:0000256" key="4">
    <source>
        <dbReference type="ARBA" id="ARBA00022475"/>
    </source>
</evidence>
<evidence type="ECO:0000256" key="7">
    <source>
        <dbReference type="ARBA" id="ARBA00022723"/>
    </source>
</evidence>
<dbReference type="InterPro" id="IPR016174">
    <property type="entry name" value="Di-haem_cyt_TM"/>
</dbReference>
<keyword evidence="9 13" id="KW-1133">Transmembrane helix</keyword>
<comment type="cofactor">
    <cofactor evidence="1">
        <name>heme b</name>
        <dbReference type="ChEBI" id="CHEBI:60344"/>
    </cofactor>
</comment>
<sequence>LIIGTVLIPISGFMMSAMGGHGVDLFGLELVAHNANPMNPPEVIPLNASLAQIGHTLHYWAGYILIAAVVLHVIGAFKHHIIDKDGTLQRMLGAEV</sequence>
<proteinExistence type="inferred from homology"/>
<evidence type="ECO:0000256" key="10">
    <source>
        <dbReference type="ARBA" id="ARBA00023004"/>
    </source>
</evidence>
<dbReference type="GO" id="GO:0009055">
    <property type="term" value="F:electron transfer activity"/>
    <property type="evidence" value="ECO:0007669"/>
    <property type="project" value="InterPro"/>
</dbReference>
<keyword evidence="3" id="KW-0813">Transport</keyword>
<dbReference type="PANTHER" id="PTHR30529:SF1">
    <property type="entry name" value="CYTOCHROME B561 HOMOLOG 2"/>
    <property type="match status" value="1"/>
</dbReference>
<name>A0A176RZ44_9GAMM</name>
<dbReference type="Proteomes" id="UP000076962">
    <property type="component" value="Unassembled WGS sequence"/>
</dbReference>
<comment type="similarity">
    <text evidence="12">Belongs to the cytochrome b561 family.</text>
</comment>
<evidence type="ECO:0000256" key="5">
    <source>
        <dbReference type="ARBA" id="ARBA00022617"/>
    </source>
</evidence>
<evidence type="ECO:0000256" key="12">
    <source>
        <dbReference type="ARBA" id="ARBA00037975"/>
    </source>
</evidence>
<evidence type="ECO:0000256" key="13">
    <source>
        <dbReference type="SAM" id="Phobius"/>
    </source>
</evidence>
<dbReference type="GO" id="GO:0046872">
    <property type="term" value="F:metal ion binding"/>
    <property type="evidence" value="ECO:0007669"/>
    <property type="project" value="UniProtKB-KW"/>
</dbReference>